<keyword evidence="3" id="KW-1185">Reference proteome</keyword>
<evidence type="ECO:0000256" key="1">
    <source>
        <dbReference type="SAM" id="Phobius"/>
    </source>
</evidence>
<protein>
    <submittedName>
        <fullName evidence="2">Uncharacterized protein</fullName>
    </submittedName>
</protein>
<keyword evidence="1" id="KW-0812">Transmembrane</keyword>
<keyword evidence="1" id="KW-1133">Transmembrane helix</keyword>
<accession>A0ABY3YHM4</accession>
<gene>
    <name evidence="2" type="ORF">MQE36_09920</name>
</gene>
<dbReference type="Proteomes" id="UP000829476">
    <property type="component" value="Chromosome"/>
</dbReference>
<evidence type="ECO:0000313" key="2">
    <source>
        <dbReference type="EMBL" id="UNY97411.1"/>
    </source>
</evidence>
<name>A0ABY3YHM4_9FLAO</name>
<evidence type="ECO:0000313" key="3">
    <source>
        <dbReference type="Proteomes" id="UP000829476"/>
    </source>
</evidence>
<dbReference type="RefSeq" id="WP_242935824.1">
    <property type="nucleotide sequence ID" value="NZ_CP094326.1"/>
</dbReference>
<reference evidence="2 3" key="1">
    <citation type="journal article" date="2018" name="Int. J. Syst. Evol. Microbiol.">
        <title>Zhouia spongiae sp. nov., isolated from a marine sponge.</title>
        <authorList>
            <person name="Zhuang L."/>
            <person name="Lin B."/>
            <person name="Qin F."/>
            <person name="Luo L."/>
        </authorList>
    </citation>
    <scope>NUCLEOTIDE SEQUENCE [LARGE SCALE GENOMIC DNA]</scope>
    <source>
        <strain evidence="2 3">HN-Y44</strain>
    </source>
</reference>
<organism evidence="2 3">
    <name type="scientific">Zhouia spongiae</name>
    <dbReference type="NCBI Taxonomy" id="2202721"/>
    <lineage>
        <taxon>Bacteria</taxon>
        <taxon>Pseudomonadati</taxon>
        <taxon>Bacteroidota</taxon>
        <taxon>Flavobacteriia</taxon>
        <taxon>Flavobacteriales</taxon>
        <taxon>Flavobacteriaceae</taxon>
        <taxon>Zhouia</taxon>
    </lineage>
</organism>
<sequence>MSFGAGHIQDMINRIRQNRAQRPSAKAKFKEHNREVIYSDVHTTQLRFKNVSLEELTKIKKQIQVRARQERRTESIIYITVTGVLAIAFFFFLGI</sequence>
<feature type="transmembrane region" description="Helical" evidence="1">
    <location>
        <begin position="76"/>
        <end position="94"/>
    </location>
</feature>
<dbReference type="EMBL" id="CP094326">
    <property type="protein sequence ID" value="UNY97411.1"/>
    <property type="molecule type" value="Genomic_DNA"/>
</dbReference>
<keyword evidence="1" id="KW-0472">Membrane</keyword>
<proteinExistence type="predicted"/>